<dbReference type="PANTHER" id="PTHR36447:SF1">
    <property type="entry name" value="BETA-GALACTOSIDASE GANA"/>
    <property type="match status" value="1"/>
</dbReference>
<evidence type="ECO:0000256" key="2">
    <source>
        <dbReference type="ARBA" id="ARBA00023295"/>
    </source>
</evidence>
<dbReference type="PANTHER" id="PTHR36447">
    <property type="entry name" value="BETA-GALACTOSIDASE GANA"/>
    <property type="match status" value="1"/>
</dbReference>
<keyword evidence="1" id="KW-0378">Hydrolase</keyword>
<evidence type="ECO:0000313" key="4">
    <source>
        <dbReference type="EMBL" id="BDZ41796.1"/>
    </source>
</evidence>
<evidence type="ECO:0000256" key="1">
    <source>
        <dbReference type="ARBA" id="ARBA00022801"/>
    </source>
</evidence>
<dbReference type="Proteomes" id="UP001321475">
    <property type="component" value="Chromosome"/>
</dbReference>
<accession>A0ABN6XAI6</accession>
<name>A0ABN6XAI6_9CELL</name>
<dbReference type="Pfam" id="PF02449">
    <property type="entry name" value="Glyco_hydro_42"/>
    <property type="match status" value="1"/>
</dbReference>
<dbReference type="Gene3D" id="3.20.20.80">
    <property type="entry name" value="Glycosidases"/>
    <property type="match status" value="1"/>
</dbReference>
<sequence length="321" mass="35764">MSGTTSSTTTGTSGASAVRWPAPGIAYGADYNPEQWPEEVWAEDVALMREAGVNLVSLGIFSWGLLEPEEGRYDFGWFDRVIDLLHENGIGVDLATPTAAPPVWMHQAYPEILPVDASGHRYSQGSRESWCPSSPVIRQHALRIARALAERYGSHPAVRMWHVSNEFACHNARCYCDVSAAAFRVWLRERYTSIDAVNAAWGTAFWSQNYTSFEQVLPPRLTTTISNPSQILDFHRFSSDELIGQLEAEAAVLREVTPDTPVTTNFMVMGDFEGVDYGAMRRHVDLVSNDHYLWSEDPTSWRDLAFSADRVRGSPAATRGC</sequence>
<organism evidence="4 5">
    <name type="scientific">Paraoerskovia sediminicola</name>
    <dbReference type="NCBI Taxonomy" id="1138587"/>
    <lineage>
        <taxon>Bacteria</taxon>
        <taxon>Bacillati</taxon>
        <taxon>Actinomycetota</taxon>
        <taxon>Actinomycetes</taxon>
        <taxon>Micrococcales</taxon>
        <taxon>Cellulomonadaceae</taxon>
        <taxon>Paraoerskovia</taxon>
    </lineage>
</organism>
<proteinExistence type="predicted"/>
<gene>
    <name evidence="4" type="ORF">GCM10025865_10950</name>
</gene>
<feature type="domain" description="Glycoside hydrolase family 42 N-terminal" evidence="3">
    <location>
        <begin position="30"/>
        <end position="313"/>
    </location>
</feature>
<dbReference type="InterPro" id="IPR003476">
    <property type="entry name" value="Glyco_hydro_42"/>
</dbReference>
<dbReference type="EMBL" id="AP027729">
    <property type="protein sequence ID" value="BDZ41796.1"/>
    <property type="molecule type" value="Genomic_DNA"/>
</dbReference>
<dbReference type="SUPFAM" id="SSF51445">
    <property type="entry name" value="(Trans)glycosidases"/>
    <property type="match status" value="1"/>
</dbReference>
<dbReference type="InterPro" id="IPR017853">
    <property type="entry name" value="GH"/>
</dbReference>
<protein>
    <recommendedName>
        <fullName evidence="3">Glycoside hydrolase family 42 N-terminal domain-containing protein</fullName>
    </recommendedName>
</protein>
<evidence type="ECO:0000313" key="5">
    <source>
        <dbReference type="Proteomes" id="UP001321475"/>
    </source>
</evidence>
<keyword evidence="2" id="KW-0326">Glycosidase</keyword>
<keyword evidence="5" id="KW-1185">Reference proteome</keyword>
<dbReference type="InterPro" id="IPR013529">
    <property type="entry name" value="Glyco_hydro_42_N"/>
</dbReference>
<reference evidence="5" key="1">
    <citation type="journal article" date="2019" name="Int. J. Syst. Evol. Microbiol.">
        <title>The Global Catalogue of Microorganisms (GCM) 10K type strain sequencing project: providing services to taxonomists for standard genome sequencing and annotation.</title>
        <authorList>
            <consortium name="The Broad Institute Genomics Platform"/>
            <consortium name="The Broad Institute Genome Sequencing Center for Infectious Disease"/>
            <person name="Wu L."/>
            <person name="Ma J."/>
        </authorList>
    </citation>
    <scope>NUCLEOTIDE SEQUENCE [LARGE SCALE GENOMIC DNA]</scope>
    <source>
        <strain evidence="5">NBRC 108565</strain>
    </source>
</reference>
<evidence type="ECO:0000259" key="3">
    <source>
        <dbReference type="Pfam" id="PF02449"/>
    </source>
</evidence>